<keyword evidence="11" id="KW-1185">Reference proteome</keyword>
<dbReference type="HAMAP" id="MF_01008">
    <property type="entry name" value="MraZ"/>
    <property type="match status" value="1"/>
</dbReference>
<dbReference type="Proteomes" id="UP000826725">
    <property type="component" value="Chromosome"/>
</dbReference>
<evidence type="ECO:0000256" key="2">
    <source>
        <dbReference type="ARBA" id="ARBA00022490"/>
    </source>
</evidence>
<evidence type="ECO:0000259" key="9">
    <source>
        <dbReference type="PROSITE" id="PS51740"/>
    </source>
</evidence>
<evidence type="ECO:0000256" key="1">
    <source>
        <dbReference type="ARBA" id="ARBA00013860"/>
    </source>
</evidence>
<protein>
    <recommendedName>
        <fullName evidence="1 7">Transcriptional regulator MraZ</fullName>
    </recommendedName>
</protein>
<keyword evidence="8" id="KW-0175">Coiled coil</keyword>
<evidence type="ECO:0000256" key="4">
    <source>
        <dbReference type="ARBA" id="ARBA00023015"/>
    </source>
</evidence>
<dbReference type="KEGG" id="dbk:DGMP_06950"/>
<comment type="similarity">
    <text evidence="7">Belongs to the MraZ family.</text>
</comment>
<dbReference type="PROSITE" id="PS51740">
    <property type="entry name" value="SPOVT_ABRB"/>
    <property type="match status" value="2"/>
</dbReference>
<evidence type="ECO:0000256" key="3">
    <source>
        <dbReference type="ARBA" id="ARBA00022737"/>
    </source>
</evidence>
<reference evidence="10" key="1">
    <citation type="submission" date="2020-09" db="EMBL/GenBank/DDBJ databases">
        <title>Desulfogranum mesoprofundum gen. nov., sp. nov., a novel mesophilic, sulfate-reducing chemolithoautotroph isolated from a deep-sea hydrothermal vent chimney in the Suiyo Seamount.</title>
        <authorList>
            <person name="Hashimoto Y."/>
            <person name="Nakagawa S."/>
        </authorList>
    </citation>
    <scope>NUCLEOTIDE SEQUENCE</scope>
    <source>
        <strain evidence="10">KT2</strain>
    </source>
</reference>
<dbReference type="GO" id="GO:0000976">
    <property type="term" value="F:transcription cis-regulatory region binding"/>
    <property type="evidence" value="ECO:0007669"/>
    <property type="project" value="TreeGrafter"/>
</dbReference>
<dbReference type="InterPro" id="IPR007159">
    <property type="entry name" value="SpoVT-AbrB_dom"/>
</dbReference>
<feature type="coiled-coil region" evidence="8">
    <location>
        <begin position="124"/>
        <end position="151"/>
    </location>
</feature>
<gene>
    <name evidence="7 10" type="primary">mraZ</name>
    <name evidence="10" type="ORF">DGMP_06950</name>
</gene>
<keyword evidence="6 7" id="KW-0804">Transcription</keyword>
<dbReference type="CDD" id="cd16321">
    <property type="entry name" value="MraZ_C"/>
    <property type="match status" value="1"/>
</dbReference>
<comment type="subcellular location">
    <subcellularLocation>
        <location evidence="7">Cytoplasm</location>
        <location evidence="7">Nucleoid</location>
    </subcellularLocation>
</comment>
<dbReference type="PANTHER" id="PTHR34701">
    <property type="entry name" value="TRANSCRIPTIONAL REGULATOR MRAZ"/>
    <property type="match status" value="1"/>
</dbReference>
<sequence>MIRNRFRGSSDHVLDNKGRLNFPARFRDVLRNRESEILILAPWKRYLRVYPIADWEALEEKIWNEGPTGDLNETFVRYLMRNLEECTLDKQGRIRIPQNLKQAVGLDKEVTLSGMRNWVEIWDRDALLVDNAQAEENFEKYENQVRKLGSY</sequence>
<evidence type="ECO:0000256" key="5">
    <source>
        <dbReference type="ARBA" id="ARBA00023125"/>
    </source>
</evidence>
<keyword evidence="3" id="KW-0677">Repeat</keyword>
<organism evidence="10 11">
    <name type="scientific">Desulfomarina profundi</name>
    <dbReference type="NCBI Taxonomy" id="2772557"/>
    <lineage>
        <taxon>Bacteria</taxon>
        <taxon>Pseudomonadati</taxon>
        <taxon>Thermodesulfobacteriota</taxon>
        <taxon>Desulfobulbia</taxon>
        <taxon>Desulfobulbales</taxon>
        <taxon>Desulfobulbaceae</taxon>
        <taxon>Desulfomarina</taxon>
    </lineage>
</organism>
<dbReference type="PANTHER" id="PTHR34701:SF1">
    <property type="entry name" value="TRANSCRIPTIONAL REGULATOR MRAZ"/>
    <property type="match status" value="1"/>
</dbReference>
<dbReference type="Pfam" id="PF02381">
    <property type="entry name" value="MraZ"/>
    <property type="match status" value="2"/>
</dbReference>
<evidence type="ECO:0000256" key="7">
    <source>
        <dbReference type="HAMAP-Rule" id="MF_01008"/>
    </source>
</evidence>
<evidence type="ECO:0000256" key="8">
    <source>
        <dbReference type="SAM" id="Coils"/>
    </source>
</evidence>
<dbReference type="InterPro" id="IPR035644">
    <property type="entry name" value="MraZ_C"/>
</dbReference>
<dbReference type="AlphaFoldDB" id="A0A8D5FU96"/>
<feature type="domain" description="SpoVT-AbrB" evidence="9">
    <location>
        <begin position="9"/>
        <end position="54"/>
    </location>
</feature>
<proteinExistence type="inferred from homology"/>
<keyword evidence="4 7" id="KW-0805">Transcription regulation</keyword>
<dbReference type="GO" id="GO:0003700">
    <property type="term" value="F:DNA-binding transcription factor activity"/>
    <property type="evidence" value="ECO:0007669"/>
    <property type="project" value="UniProtKB-UniRule"/>
</dbReference>
<dbReference type="InterPro" id="IPR035642">
    <property type="entry name" value="MraZ_N"/>
</dbReference>
<dbReference type="GO" id="GO:0009295">
    <property type="term" value="C:nucleoid"/>
    <property type="evidence" value="ECO:0007669"/>
    <property type="project" value="UniProtKB-SubCell"/>
</dbReference>
<feature type="domain" description="SpoVT-AbrB" evidence="9">
    <location>
        <begin position="83"/>
        <end position="126"/>
    </location>
</feature>
<dbReference type="InterPro" id="IPR020603">
    <property type="entry name" value="MraZ_dom"/>
</dbReference>
<dbReference type="InterPro" id="IPR003444">
    <property type="entry name" value="MraZ"/>
</dbReference>
<evidence type="ECO:0000313" key="10">
    <source>
        <dbReference type="EMBL" id="BCL60002.1"/>
    </source>
</evidence>
<evidence type="ECO:0000256" key="6">
    <source>
        <dbReference type="ARBA" id="ARBA00023163"/>
    </source>
</evidence>
<dbReference type="RefSeq" id="WP_228856173.1">
    <property type="nucleotide sequence ID" value="NZ_AP024086.1"/>
</dbReference>
<evidence type="ECO:0000313" key="11">
    <source>
        <dbReference type="Proteomes" id="UP000826725"/>
    </source>
</evidence>
<dbReference type="CDD" id="cd16320">
    <property type="entry name" value="MraZ_N"/>
    <property type="match status" value="1"/>
</dbReference>
<name>A0A8D5FU96_9BACT</name>
<dbReference type="GO" id="GO:0005737">
    <property type="term" value="C:cytoplasm"/>
    <property type="evidence" value="ECO:0007669"/>
    <property type="project" value="UniProtKB-UniRule"/>
</dbReference>
<keyword evidence="5 7" id="KW-0238">DNA-binding</keyword>
<dbReference type="EMBL" id="AP024086">
    <property type="protein sequence ID" value="BCL60002.1"/>
    <property type="molecule type" value="Genomic_DNA"/>
</dbReference>
<keyword evidence="2 7" id="KW-0963">Cytoplasm</keyword>
<comment type="subunit">
    <text evidence="7">Forms oligomers.</text>
</comment>
<accession>A0A8D5FU96</accession>
<dbReference type="GO" id="GO:2000143">
    <property type="term" value="P:negative regulation of DNA-templated transcription initiation"/>
    <property type="evidence" value="ECO:0007669"/>
    <property type="project" value="TreeGrafter"/>
</dbReference>